<dbReference type="Proteomes" id="UP001139981">
    <property type="component" value="Unassembled WGS sequence"/>
</dbReference>
<keyword evidence="2" id="KW-1185">Reference proteome</keyword>
<name>A0ACC1M422_9FUNG</name>
<protein>
    <submittedName>
        <fullName evidence="1">Uncharacterized protein</fullName>
    </submittedName>
</protein>
<accession>A0ACC1M422</accession>
<dbReference type="EMBL" id="JANBVB010000273">
    <property type="protein sequence ID" value="KAJ2895613.1"/>
    <property type="molecule type" value="Genomic_DNA"/>
</dbReference>
<sequence length="69" mass="7263">MFNAAAATTTTATVDATRMWCQQQQMPLFSSSPLSTACAGLGFQATPRQAEVLTGGTVGHDDLVRAMNE</sequence>
<proteinExistence type="predicted"/>
<evidence type="ECO:0000313" key="1">
    <source>
        <dbReference type="EMBL" id="KAJ2895613.1"/>
    </source>
</evidence>
<reference evidence="1" key="1">
    <citation type="submission" date="2022-07" db="EMBL/GenBank/DDBJ databases">
        <title>Phylogenomic reconstructions and comparative analyses of Kickxellomycotina fungi.</title>
        <authorList>
            <person name="Reynolds N.K."/>
            <person name="Stajich J.E."/>
            <person name="Barry K."/>
            <person name="Grigoriev I.V."/>
            <person name="Crous P."/>
            <person name="Smith M.E."/>
        </authorList>
    </citation>
    <scope>NUCLEOTIDE SEQUENCE</scope>
    <source>
        <strain evidence="1">CBS 190363</strain>
    </source>
</reference>
<comment type="caution">
    <text evidence="1">The sequence shown here is derived from an EMBL/GenBank/DDBJ whole genome shotgun (WGS) entry which is preliminary data.</text>
</comment>
<gene>
    <name evidence="1" type="ORF">IWW38_002256</name>
</gene>
<evidence type="ECO:0000313" key="2">
    <source>
        <dbReference type="Proteomes" id="UP001139981"/>
    </source>
</evidence>
<organism evidence="1 2">
    <name type="scientific">Coemansia aciculifera</name>
    <dbReference type="NCBI Taxonomy" id="417176"/>
    <lineage>
        <taxon>Eukaryota</taxon>
        <taxon>Fungi</taxon>
        <taxon>Fungi incertae sedis</taxon>
        <taxon>Zoopagomycota</taxon>
        <taxon>Kickxellomycotina</taxon>
        <taxon>Kickxellomycetes</taxon>
        <taxon>Kickxellales</taxon>
        <taxon>Kickxellaceae</taxon>
        <taxon>Coemansia</taxon>
    </lineage>
</organism>
<feature type="non-terminal residue" evidence="1">
    <location>
        <position position="69"/>
    </location>
</feature>